<comment type="caution">
    <text evidence="2">The sequence shown here is derived from an EMBL/GenBank/DDBJ whole genome shotgun (WGS) entry which is preliminary data.</text>
</comment>
<gene>
    <name evidence="2" type="ORF">OJ996_16270</name>
</gene>
<evidence type="ECO:0000313" key="2">
    <source>
        <dbReference type="EMBL" id="MCW1915143.1"/>
    </source>
</evidence>
<keyword evidence="1" id="KW-1133">Transmembrane helix</keyword>
<keyword evidence="3" id="KW-1185">Reference proteome</keyword>
<evidence type="ECO:0000256" key="1">
    <source>
        <dbReference type="SAM" id="Phobius"/>
    </source>
</evidence>
<accession>A0ABT3G5L6</accession>
<feature type="transmembrane region" description="Helical" evidence="1">
    <location>
        <begin position="47"/>
        <end position="68"/>
    </location>
</feature>
<protein>
    <submittedName>
        <fullName evidence="2">Uncharacterized protein</fullName>
    </submittedName>
</protein>
<reference evidence="2" key="1">
    <citation type="submission" date="2022-10" db="EMBL/GenBank/DDBJ databases">
        <title>Luteolibacter sp. GHJ8, whole genome shotgun sequencing project.</title>
        <authorList>
            <person name="Zhao G."/>
            <person name="Shen L."/>
        </authorList>
    </citation>
    <scope>NUCLEOTIDE SEQUENCE</scope>
    <source>
        <strain evidence="2">GHJ8</strain>
    </source>
</reference>
<keyword evidence="1" id="KW-0472">Membrane</keyword>
<name>A0ABT3G5L6_9BACT</name>
<dbReference type="RefSeq" id="WP_264514682.1">
    <property type="nucleotide sequence ID" value="NZ_JAPDDR010000008.1"/>
</dbReference>
<keyword evidence="1" id="KW-0812">Transmembrane</keyword>
<sequence length="108" mass="11889">MTTLTRSFEDAPALPFVPFQSTDPDALRASLAIPPARCNRRRRRPPLVMAVSCFLSCTASVIATSSPVEQEMTAMAPSIHAKIIDVRTAMFGSEIERAQMSFNAVLYR</sequence>
<dbReference type="Proteomes" id="UP001165653">
    <property type="component" value="Unassembled WGS sequence"/>
</dbReference>
<proteinExistence type="predicted"/>
<organism evidence="2 3">
    <name type="scientific">Luteolibacter rhizosphaerae</name>
    <dbReference type="NCBI Taxonomy" id="2989719"/>
    <lineage>
        <taxon>Bacteria</taxon>
        <taxon>Pseudomonadati</taxon>
        <taxon>Verrucomicrobiota</taxon>
        <taxon>Verrucomicrobiia</taxon>
        <taxon>Verrucomicrobiales</taxon>
        <taxon>Verrucomicrobiaceae</taxon>
        <taxon>Luteolibacter</taxon>
    </lineage>
</organism>
<evidence type="ECO:0000313" key="3">
    <source>
        <dbReference type="Proteomes" id="UP001165653"/>
    </source>
</evidence>
<dbReference type="EMBL" id="JAPDDR010000008">
    <property type="protein sequence ID" value="MCW1915143.1"/>
    <property type="molecule type" value="Genomic_DNA"/>
</dbReference>